<organism evidence="1 2">
    <name type="scientific">Streptosporangium subroseum</name>
    <dbReference type="NCBI Taxonomy" id="106412"/>
    <lineage>
        <taxon>Bacteria</taxon>
        <taxon>Bacillati</taxon>
        <taxon>Actinomycetota</taxon>
        <taxon>Actinomycetes</taxon>
        <taxon>Streptosporangiales</taxon>
        <taxon>Streptosporangiaceae</taxon>
        <taxon>Streptosporangium</taxon>
    </lineage>
</organism>
<reference evidence="1 2" key="1">
    <citation type="submission" date="2017-06" db="EMBL/GenBank/DDBJ databases">
        <authorList>
            <person name="Kim H.J."/>
            <person name="Triplett B.A."/>
        </authorList>
    </citation>
    <scope>NUCLEOTIDE SEQUENCE [LARGE SCALE GENOMIC DNA]</scope>
    <source>
        <strain evidence="1 2">CGMCC 4.2132</strain>
    </source>
</reference>
<evidence type="ECO:0000313" key="1">
    <source>
        <dbReference type="EMBL" id="SNT47122.1"/>
    </source>
</evidence>
<accession>A0A239MY82</accession>
<protein>
    <submittedName>
        <fullName evidence="1">Uncharacterized protein</fullName>
    </submittedName>
</protein>
<sequence>MALPHVAKSVTSFESIDDDLRAVHGRVRQLEQLTRRRQAVEVQLDEVGRLIGDLEAELAEEERGVSRLEGGFSAFLAGLTGSREEKLAGEKAQALAVRQRLEGQRTRLEWLNTDRTALEEALAEVGSAPEEFAALLERKERMLVESSDPRGRELAEIAQRLAEVDADLREHEEAHRAGVAAAHAVGQVLRCLGSARGASTWDMLAGGGGIADMMERGHLLNADEAAWHAQHLLDVFARELVDIGVHVSPALPKVDTRWFADMFFDNIVTDAIKHQRIARTGEAVGDVAEWVGGTVNGLAARCGELTRGRDSFVARREDVLTG</sequence>
<dbReference type="EMBL" id="FZOD01000047">
    <property type="protein sequence ID" value="SNT47122.1"/>
    <property type="molecule type" value="Genomic_DNA"/>
</dbReference>
<name>A0A239MY82_9ACTN</name>
<dbReference type="AlphaFoldDB" id="A0A239MY82"/>
<keyword evidence="2" id="KW-1185">Reference proteome</keyword>
<proteinExistence type="predicted"/>
<dbReference type="Proteomes" id="UP000198282">
    <property type="component" value="Unassembled WGS sequence"/>
</dbReference>
<gene>
    <name evidence="1" type="ORF">SAMN05216276_104742</name>
</gene>
<evidence type="ECO:0000313" key="2">
    <source>
        <dbReference type="Proteomes" id="UP000198282"/>
    </source>
</evidence>